<dbReference type="CDD" id="cd12797">
    <property type="entry name" value="M23_peptidase"/>
    <property type="match status" value="1"/>
</dbReference>
<feature type="domain" description="M23ase beta-sheet core" evidence="5">
    <location>
        <begin position="338"/>
        <end position="428"/>
    </location>
</feature>
<feature type="region of interest" description="Disordered" evidence="3">
    <location>
        <begin position="265"/>
        <end position="312"/>
    </location>
</feature>
<evidence type="ECO:0000259" key="6">
    <source>
        <dbReference type="Pfam" id="PF24568"/>
    </source>
</evidence>
<reference evidence="8" key="1">
    <citation type="journal article" date="2019" name="Int. J. Syst. Evol. Microbiol.">
        <title>The Global Catalogue of Microorganisms (GCM) 10K type strain sequencing project: providing services to taxonomists for standard genome sequencing and annotation.</title>
        <authorList>
            <consortium name="The Broad Institute Genomics Platform"/>
            <consortium name="The Broad Institute Genome Sequencing Center for Infectious Disease"/>
            <person name="Wu L."/>
            <person name="Ma J."/>
        </authorList>
    </citation>
    <scope>NUCLEOTIDE SEQUENCE [LARGE SCALE GENOMIC DNA]</scope>
    <source>
        <strain evidence="8">TISTR 2241</strain>
    </source>
</reference>
<dbReference type="GO" id="GO:0016787">
    <property type="term" value="F:hydrolase activity"/>
    <property type="evidence" value="ECO:0007669"/>
    <property type="project" value="UniProtKB-KW"/>
</dbReference>
<keyword evidence="8" id="KW-1185">Reference proteome</keyword>
<proteinExistence type="predicted"/>
<dbReference type="PANTHER" id="PTHR21666">
    <property type="entry name" value="PEPTIDASE-RELATED"/>
    <property type="match status" value="1"/>
</dbReference>
<dbReference type="Pfam" id="PF01551">
    <property type="entry name" value="Peptidase_M23"/>
    <property type="match status" value="1"/>
</dbReference>
<keyword evidence="1 4" id="KW-0732">Signal</keyword>
<dbReference type="SUPFAM" id="SSF51261">
    <property type="entry name" value="Duplicated hybrid motif"/>
    <property type="match status" value="1"/>
</dbReference>
<keyword evidence="7" id="KW-0378">Hydrolase</keyword>
<feature type="chain" id="PRO_5046480289" evidence="4">
    <location>
        <begin position="28"/>
        <end position="447"/>
    </location>
</feature>
<evidence type="ECO:0000313" key="8">
    <source>
        <dbReference type="Proteomes" id="UP001597458"/>
    </source>
</evidence>
<evidence type="ECO:0000256" key="4">
    <source>
        <dbReference type="SAM" id="SignalP"/>
    </source>
</evidence>
<evidence type="ECO:0000259" key="5">
    <source>
        <dbReference type="Pfam" id="PF01551"/>
    </source>
</evidence>
<feature type="domain" description="Peptidoglycan hydrolase PcsB coiled-coil" evidence="6">
    <location>
        <begin position="109"/>
        <end position="183"/>
    </location>
</feature>
<gene>
    <name evidence="7" type="ORF">ACFSTF_00660</name>
</gene>
<evidence type="ECO:0000256" key="1">
    <source>
        <dbReference type="ARBA" id="ARBA00022729"/>
    </source>
</evidence>
<dbReference type="Gene3D" id="6.10.250.3150">
    <property type="match status" value="1"/>
</dbReference>
<dbReference type="EMBL" id="JBHUMR010000001">
    <property type="protein sequence ID" value="MFD2615854.1"/>
    <property type="molecule type" value="Genomic_DNA"/>
</dbReference>
<dbReference type="RefSeq" id="WP_141191092.1">
    <property type="nucleotide sequence ID" value="NZ_JBHUMR010000001.1"/>
</dbReference>
<feature type="signal peptide" evidence="4">
    <location>
        <begin position="1"/>
        <end position="27"/>
    </location>
</feature>
<name>A0ABW5PLZ4_9BACI</name>
<dbReference type="InterPro" id="IPR057309">
    <property type="entry name" value="PcsB_CC"/>
</dbReference>
<feature type="compositionally biased region" description="Basic and acidic residues" evidence="3">
    <location>
        <begin position="265"/>
        <end position="276"/>
    </location>
</feature>
<feature type="coiled-coil region" evidence="2">
    <location>
        <begin position="81"/>
        <end position="115"/>
    </location>
</feature>
<sequence>MKYRFLRGVVTLGLALSLTVGYTQSIAAAESKDNLQNKLKTIKDQQSDNQEKIDSSKEKLSENNKKQDSLIHKLNASQKKIDSTNKSIQGKEQDINEEKEKITTLENEIKVITKRINERNEFLKKRIRSMYINGGSVNYLEVIMGSSSIGNFLDRVMALNLIAKQDRQILTDQENDKKKQESKKQDYQKELTSLEDNLAKLKTLKANLDEEKNNQKKLLAQLKTEENDIHDDIMNKQEQEKVLQSQQNVIKNQLAALAKEEARKKAEAERQAKERAAAAAASAKESTVSHSSSQSVTQSQSPAVSHSEPSPSINADFIKPAAGYISSGFGYRSFDGGFHPGIDIANSIGTPIHAAASGVVSNAYHSSSYGNVVMIAHSINGKTYTTVYAHMTSYSVSTGQTVSQGQVIGSMGNTGESSGSHLHFELYIGPWTPPPHNGSVNPLNYIH</sequence>
<dbReference type="Gene3D" id="2.70.70.10">
    <property type="entry name" value="Glucose Permease (Domain IIA)"/>
    <property type="match status" value="1"/>
</dbReference>
<dbReference type="Proteomes" id="UP001597458">
    <property type="component" value="Unassembled WGS sequence"/>
</dbReference>
<organism evidence="7 8">
    <name type="scientific">Terrilactibacillus laevilacticus</name>
    <dbReference type="NCBI Taxonomy" id="1380157"/>
    <lineage>
        <taxon>Bacteria</taxon>
        <taxon>Bacillati</taxon>
        <taxon>Bacillota</taxon>
        <taxon>Bacilli</taxon>
        <taxon>Bacillales</taxon>
        <taxon>Bacillaceae</taxon>
        <taxon>Terrilactibacillus</taxon>
    </lineage>
</organism>
<comment type="caution">
    <text evidence="7">The sequence shown here is derived from an EMBL/GenBank/DDBJ whole genome shotgun (WGS) entry which is preliminary data.</text>
</comment>
<dbReference type="PANTHER" id="PTHR21666:SF270">
    <property type="entry name" value="MUREIN HYDROLASE ACTIVATOR ENVC"/>
    <property type="match status" value="1"/>
</dbReference>
<dbReference type="Pfam" id="PF24568">
    <property type="entry name" value="CC_PcsB"/>
    <property type="match status" value="1"/>
</dbReference>
<keyword evidence="2" id="KW-0175">Coiled coil</keyword>
<dbReference type="InterPro" id="IPR011055">
    <property type="entry name" value="Dup_hybrid_motif"/>
</dbReference>
<feature type="compositionally biased region" description="Low complexity" evidence="3">
    <location>
        <begin position="277"/>
        <end position="305"/>
    </location>
</feature>
<dbReference type="InterPro" id="IPR050570">
    <property type="entry name" value="Cell_wall_metabolism_enzyme"/>
</dbReference>
<feature type="region of interest" description="Disordered" evidence="3">
    <location>
        <begin position="42"/>
        <end position="69"/>
    </location>
</feature>
<protein>
    <submittedName>
        <fullName evidence="7">Murein hydrolase activator EnvC family protein</fullName>
    </submittedName>
</protein>
<evidence type="ECO:0000256" key="2">
    <source>
        <dbReference type="SAM" id="Coils"/>
    </source>
</evidence>
<accession>A0ABW5PLZ4</accession>
<dbReference type="InterPro" id="IPR016047">
    <property type="entry name" value="M23ase_b-sheet_dom"/>
</dbReference>
<evidence type="ECO:0000313" key="7">
    <source>
        <dbReference type="EMBL" id="MFD2615854.1"/>
    </source>
</evidence>
<evidence type="ECO:0000256" key="3">
    <source>
        <dbReference type="SAM" id="MobiDB-lite"/>
    </source>
</evidence>